<feature type="region of interest" description="Disordered" evidence="1">
    <location>
        <begin position="132"/>
        <end position="151"/>
    </location>
</feature>
<feature type="region of interest" description="Disordered" evidence="1">
    <location>
        <begin position="165"/>
        <end position="194"/>
    </location>
</feature>
<dbReference type="Proteomes" id="UP000677054">
    <property type="component" value="Unassembled WGS sequence"/>
</dbReference>
<protein>
    <submittedName>
        <fullName evidence="2">Uncharacterized protein</fullName>
    </submittedName>
</protein>
<evidence type="ECO:0000313" key="3">
    <source>
        <dbReference type="Proteomes" id="UP000677054"/>
    </source>
</evidence>
<accession>A0A7R8XDW9</accession>
<evidence type="ECO:0000313" key="2">
    <source>
        <dbReference type="EMBL" id="CAD7248768.1"/>
    </source>
</evidence>
<reference evidence="2" key="1">
    <citation type="submission" date="2020-11" db="EMBL/GenBank/DDBJ databases">
        <authorList>
            <person name="Tran Van P."/>
        </authorList>
    </citation>
    <scope>NUCLEOTIDE SEQUENCE</scope>
</reference>
<keyword evidence="3" id="KW-1185">Reference proteome</keyword>
<dbReference type="EMBL" id="CAJPEV010001985">
    <property type="protein sequence ID" value="CAG0895197.1"/>
    <property type="molecule type" value="Genomic_DNA"/>
</dbReference>
<name>A0A7R8XDW9_9CRUS</name>
<dbReference type="EMBL" id="LR901502">
    <property type="protein sequence ID" value="CAD7248768.1"/>
    <property type="molecule type" value="Genomic_DNA"/>
</dbReference>
<dbReference type="AlphaFoldDB" id="A0A7R8XDW9"/>
<sequence>MFQEQHKQESQRTRSMQREELFAEGWKTAHLFREKKEVEKEEEEVEEEEEEEEVEENEKYEFEMKGSVFGIKEPNEGEFKNLMEFFKHSRNYREERQKNSEEELIPEGRLLMVSFCVPHPWERGLENWRDTTMSREQHKQESQRTRSRQREELFAEGWKTAHLFREKKEVEEEEEEVEEEEEEEEEEEVEENEKYEFEMKGSVFGIKEPNEGEFKNLMEFFKHSRNYREERQKNSEEELIPEVAKAAAMDARREEECTELFGPHAPKIMGMEASLQSFFNQLCDETGAKAWPKVWSTSIIGRFLLIFVIKREECSSPIFSLTIISSVELMVILRPRRFNQNVTAYRIRFWLHARSHIRIPRPVMRRKTTSFGSGFPTRLGCTKHPIR</sequence>
<gene>
    <name evidence="2" type="ORF">DSTB1V02_LOCUS8576</name>
</gene>
<proteinExistence type="predicted"/>
<dbReference type="OrthoDB" id="5989213at2759"/>
<feature type="region of interest" description="Disordered" evidence="1">
    <location>
        <begin position="35"/>
        <end position="59"/>
    </location>
</feature>
<feature type="compositionally biased region" description="Acidic residues" evidence="1">
    <location>
        <begin position="40"/>
        <end position="56"/>
    </location>
</feature>
<feature type="compositionally biased region" description="Acidic residues" evidence="1">
    <location>
        <begin position="171"/>
        <end position="191"/>
    </location>
</feature>
<evidence type="ECO:0000256" key="1">
    <source>
        <dbReference type="SAM" id="MobiDB-lite"/>
    </source>
</evidence>
<organism evidence="2">
    <name type="scientific">Darwinula stevensoni</name>
    <dbReference type="NCBI Taxonomy" id="69355"/>
    <lineage>
        <taxon>Eukaryota</taxon>
        <taxon>Metazoa</taxon>
        <taxon>Ecdysozoa</taxon>
        <taxon>Arthropoda</taxon>
        <taxon>Crustacea</taxon>
        <taxon>Oligostraca</taxon>
        <taxon>Ostracoda</taxon>
        <taxon>Podocopa</taxon>
        <taxon>Podocopida</taxon>
        <taxon>Darwinulocopina</taxon>
        <taxon>Darwinuloidea</taxon>
        <taxon>Darwinulidae</taxon>
        <taxon>Darwinula</taxon>
    </lineage>
</organism>